<accession>A0ABV2TSN6</accession>
<evidence type="ECO:0000313" key="2">
    <source>
        <dbReference type="Proteomes" id="UP001549773"/>
    </source>
</evidence>
<dbReference type="Proteomes" id="UP001549773">
    <property type="component" value="Unassembled WGS sequence"/>
</dbReference>
<dbReference type="RefSeq" id="WP_354617130.1">
    <property type="nucleotide sequence ID" value="NZ_JBEWYP010000001.1"/>
</dbReference>
<keyword evidence="2" id="KW-1185">Reference proteome</keyword>
<comment type="caution">
    <text evidence="1">The sequence shown here is derived from an EMBL/GenBank/DDBJ whole genome shotgun (WGS) entry which is preliminary data.</text>
</comment>
<reference evidence="1 2" key="1">
    <citation type="submission" date="2024-07" db="EMBL/GenBank/DDBJ databases">
        <title>The genome sequence of type strain Sediminicola luteus GDMCC 1.2596T.</title>
        <authorList>
            <person name="Liu Y."/>
        </authorList>
    </citation>
    <scope>NUCLEOTIDE SEQUENCE [LARGE SCALE GENOMIC DNA]</scope>
    <source>
        <strain evidence="1 2">GDMCC 1.2596</strain>
    </source>
</reference>
<sequence length="166" mass="18531">MKSFIKKTESIFYIKALDDLNQAELVIRTVKGSISNAIEISVLGKMDAEEFNNKKQLVKKRRALRSYWRSLFGKDTDIGFFFHQEIGNVYIIGPLAPMFLYDISGKKLGALSGGTYGILRGFGIGPKDTMNFLDSLDKGSCLLIFKGAAKQIKQLEVLIRQLGKTA</sequence>
<name>A0ABV2TSN6_9FLAO</name>
<evidence type="ECO:0000313" key="1">
    <source>
        <dbReference type="EMBL" id="MET7028269.1"/>
    </source>
</evidence>
<organism evidence="1 2">
    <name type="scientific">Sediminicola luteus</name>
    <dbReference type="NCBI Taxonomy" id="319238"/>
    <lineage>
        <taxon>Bacteria</taxon>
        <taxon>Pseudomonadati</taxon>
        <taxon>Bacteroidota</taxon>
        <taxon>Flavobacteriia</taxon>
        <taxon>Flavobacteriales</taxon>
        <taxon>Flavobacteriaceae</taxon>
        <taxon>Sediminicola</taxon>
    </lineage>
</organism>
<gene>
    <name evidence="1" type="ORF">ABXZ32_02630</name>
</gene>
<proteinExistence type="predicted"/>
<dbReference type="EMBL" id="JBEWYP010000001">
    <property type="protein sequence ID" value="MET7028269.1"/>
    <property type="molecule type" value="Genomic_DNA"/>
</dbReference>
<protein>
    <submittedName>
        <fullName evidence="1">Uncharacterized protein</fullName>
    </submittedName>
</protein>